<dbReference type="AlphaFoldDB" id="A0A1I7RNU9"/>
<evidence type="ECO:0000313" key="1">
    <source>
        <dbReference type="EMBL" id="CAD5232221.1"/>
    </source>
</evidence>
<reference evidence="4" key="1">
    <citation type="submission" date="2016-11" db="UniProtKB">
        <authorList>
            <consortium name="WormBaseParasite"/>
        </authorList>
    </citation>
    <scope>IDENTIFICATION</scope>
</reference>
<protein>
    <submittedName>
        <fullName evidence="1">(pine wood nematode) hypothetical protein</fullName>
    </submittedName>
</protein>
<evidence type="ECO:0000313" key="4">
    <source>
        <dbReference type="WBParaSite" id="BXY_0238800.1"/>
    </source>
</evidence>
<accession>A0A1I7RNU9</accession>
<organism evidence="2 4">
    <name type="scientific">Bursaphelenchus xylophilus</name>
    <name type="common">Pinewood nematode worm</name>
    <name type="synonym">Aphelenchoides xylophilus</name>
    <dbReference type="NCBI Taxonomy" id="6326"/>
    <lineage>
        <taxon>Eukaryota</taxon>
        <taxon>Metazoa</taxon>
        <taxon>Ecdysozoa</taxon>
        <taxon>Nematoda</taxon>
        <taxon>Chromadorea</taxon>
        <taxon>Rhabditida</taxon>
        <taxon>Tylenchina</taxon>
        <taxon>Tylenchomorpha</taxon>
        <taxon>Aphelenchoidea</taxon>
        <taxon>Aphelenchoididae</taxon>
        <taxon>Bursaphelenchus</taxon>
    </lineage>
</organism>
<proteinExistence type="predicted"/>
<dbReference type="Proteomes" id="UP000659654">
    <property type="component" value="Unassembled WGS sequence"/>
</dbReference>
<dbReference type="WBParaSite" id="BXY_0238800.1">
    <property type="protein sequence ID" value="BXY_0238800.1"/>
    <property type="gene ID" value="BXY_0238800"/>
</dbReference>
<dbReference type="OrthoDB" id="5805650at2759"/>
<reference evidence="1" key="2">
    <citation type="submission" date="2020-09" db="EMBL/GenBank/DDBJ databases">
        <authorList>
            <person name="Kikuchi T."/>
        </authorList>
    </citation>
    <scope>NUCLEOTIDE SEQUENCE</scope>
    <source>
        <strain evidence="1">Ka4C1</strain>
    </source>
</reference>
<sequence length="177" mass="20561">MADFASTNIDKFIHVSKLILRNVDWDRTVNEVKDELVKLQDTELQEFDHLFDLAFPFWKEAVLNQTKPRDLESKLEEIGVGEEEATRISELWLDEAPATLKRAKLMSASGKPQVSDIRWGLELERATRFNSPKREPLIHFKFLTDQGSENVKMNIDQLTQLHLILKDIQSHVDSVYK</sequence>
<gene>
    <name evidence="1" type="ORF">BXYJ_LOCUS12312</name>
</gene>
<name>A0A1I7RNU9_BURXY</name>
<keyword evidence="3" id="KW-1185">Reference proteome</keyword>
<dbReference type="EMBL" id="CAJFCV020000005">
    <property type="protein sequence ID" value="CAG9124308.1"/>
    <property type="molecule type" value="Genomic_DNA"/>
</dbReference>
<dbReference type="Proteomes" id="UP000095284">
    <property type="component" value="Unplaced"/>
</dbReference>
<dbReference type="SMR" id="A0A1I7RNU9"/>
<dbReference type="EMBL" id="CAJFDI010000005">
    <property type="protein sequence ID" value="CAD5232221.1"/>
    <property type="molecule type" value="Genomic_DNA"/>
</dbReference>
<dbReference type="Proteomes" id="UP000582659">
    <property type="component" value="Unassembled WGS sequence"/>
</dbReference>
<evidence type="ECO:0000313" key="3">
    <source>
        <dbReference type="Proteomes" id="UP000659654"/>
    </source>
</evidence>
<evidence type="ECO:0000313" key="2">
    <source>
        <dbReference type="Proteomes" id="UP000095284"/>
    </source>
</evidence>